<comment type="caution">
    <text evidence="1">The sequence shown here is derived from an EMBL/GenBank/DDBJ whole genome shotgun (WGS) entry which is preliminary data.</text>
</comment>
<name>A0A3D2XC28_9FIRM</name>
<organism evidence="1 2">
    <name type="scientific">Lachnoclostridium phytofermentans</name>
    <dbReference type="NCBI Taxonomy" id="66219"/>
    <lineage>
        <taxon>Bacteria</taxon>
        <taxon>Bacillati</taxon>
        <taxon>Bacillota</taxon>
        <taxon>Clostridia</taxon>
        <taxon>Lachnospirales</taxon>
        <taxon>Lachnospiraceae</taxon>
    </lineage>
</organism>
<dbReference type="Proteomes" id="UP000262969">
    <property type="component" value="Unassembled WGS sequence"/>
</dbReference>
<reference evidence="1 2" key="1">
    <citation type="journal article" date="2018" name="Nat. Biotechnol.">
        <title>A standardized bacterial taxonomy based on genome phylogeny substantially revises the tree of life.</title>
        <authorList>
            <person name="Parks D.H."/>
            <person name="Chuvochina M."/>
            <person name="Waite D.W."/>
            <person name="Rinke C."/>
            <person name="Skarshewski A."/>
            <person name="Chaumeil P.A."/>
            <person name="Hugenholtz P."/>
        </authorList>
    </citation>
    <scope>NUCLEOTIDE SEQUENCE [LARGE SCALE GENOMIC DNA]</scope>
    <source>
        <strain evidence="1">UBA11728</strain>
    </source>
</reference>
<protein>
    <submittedName>
        <fullName evidence="1">Uncharacterized protein</fullName>
    </submittedName>
</protein>
<evidence type="ECO:0000313" key="1">
    <source>
        <dbReference type="EMBL" id="HCL04143.1"/>
    </source>
</evidence>
<gene>
    <name evidence="1" type="ORF">DHW61_17335</name>
</gene>
<dbReference type="AlphaFoldDB" id="A0A3D2XC28"/>
<sequence length="139" mass="15955">MNIYLKIKSVGKRRPILENTLYTLPDDITTLRQLIETVVRQEVEKYNNRGIDNMLVPFLTESEISDQSTAGKIGFGRIYSDKKADFEKAVETALQGFEDGLFRIIIGDMEATELDEPLTIHENDILTFIRLTFLAGRLW</sequence>
<dbReference type="EMBL" id="DPVV01000566">
    <property type="protein sequence ID" value="HCL04143.1"/>
    <property type="molecule type" value="Genomic_DNA"/>
</dbReference>
<accession>A0A3D2XC28</accession>
<proteinExistence type="predicted"/>
<evidence type="ECO:0000313" key="2">
    <source>
        <dbReference type="Proteomes" id="UP000262969"/>
    </source>
</evidence>